<protein>
    <submittedName>
        <fullName evidence="1">Uncharacterized protein</fullName>
    </submittedName>
</protein>
<accession>A0ABU7CJ36</accession>
<dbReference type="SUPFAM" id="SSF140996">
    <property type="entry name" value="Hermes dimerisation domain"/>
    <property type="match status" value="1"/>
</dbReference>
<sequence>MNKKKDTLLNGQFRFKLLPDGALDKTKEICVLCKSEFNYHRSSSSLSYRLKAKHPGVAETLEGGGLRQTTLPQFGAKGGPLSKQTKNKLTEAIVFWVAKNCRPVNIVEDVGLRDAIRELLGDSSYHLPARKTTGVCIPLH</sequence>
<dbReference type="EMBL" id="JAHUTI010096951">
    <property type="protein sequence ID" value="MED6262953.1"/>
    <property type="molecule type" value="Genomic_DNA"/>
</dbReference>
<organism evidence="1 2">
    <name type="scientific">Ataeniobius toweri</name>
    <dbReference type="NCBI Taxonomy" id="208326"/>
    <lineage>
        <taxon>Eukaryota</taxon>
        <taxon>Metazoa</taxon>
        <taxon>Chordata</taxon>
        <taxon>Craniata</taxon>
        <taxon>Vertebrata</taxon>
        <taxon>Euteleostomi</taxon>
        <taxon>Actinopterygii</taxon>
        <taxon>Neopterygii</taxon>
        <taxon>Teleostei</taxon>
        <taxon>Neoteleostei</taxon>
        <taxon>Acanthomorphata</taxon>
        <taxon>Ovalentaria</taxon>
        <taxon>Atherinomorphae</taxon>
        <taxon>Cyprinodontiformes</taxon>
        <taxon>Goodeidae</taxon>
        <taxon>Ataeniobius</taxon>
    </lineage>
</organism>
<keyword evidence="2" id="KW-1185">Reference proteome</keyword>
<comment type="caution">
    <text evidence="1">The sequence shown here is derived from an EMBL/GenBank/DDBJ whole genome shotgun (WGS) entry which is preliminary data.</text>
</comment>
<evidence type="ECO:0000313" key="1">
    <source>
        <dbReference type="EMBL" id="MED6262953.1"/>
    </source>
</evidence>
<dbReference type="Proteomes" id="UP001345963">
    <property type="component" value="Unassembled WGS sequence"/>
</dbReference>
<gene>
    <name evidence="1" type="ORF">ATANTOWER_030890</name>
</gene>
<proteinExistence type="predicted"/>
<reference evidence="1 2" key="1">
    <citation type="submission" date="2021-07" db="EMBL/GenBank/DDBJ databases">
        <authorList>
            <person name="Palmer J.M."/>
        </authorList>
    </citation>
    <scope>NUCLEOTIDE SEQUENCE [LARGE SCALE GENOMIC DNA]</scope>
    <source>
        <strain evidence="1 2">AT_MEX2019</strain>
        <tissue evidence="1">Muscle</tissue>
    </source>
</reference>
<evidence type="ECO:0000313" key="2">
    <source>
        <dbReference type="Proteomes" id="UP001345963"/>
    </source>
</evidence>
<dbReference type="Gene3D" id="1.10.10.1070">
    <property type="entry name" value="Zinc finger, BED domain-containing"/>
    <property type="match status" value="1"/>
</dbReference>
<name>A0ABU7CJ36_9TELE</name>